<dbReference type="Proteomes" id="UP000295832">
    <property type="component" value="Unassembled WGS sequence"/>
</dbReference>
<dbReference type="InterPro" id="IPR004089">
    <property type="entry name" value="MCPsignal_dom"/>
</dbReference>
<gene>
    <name evidence="5" type="ORF">C7959_11155</name>
</gene>
<evidence type="ECO:0000313" key="6">
    <source>
        <dbReference type="Proteomes" id="UP000295832"/>
    </source>
</evidence>
<dbReference type="PANTHER" id="PTHR32089">
    <property type="entry name" value="METHYL-ACCEPTING CHEMOTAXIS PROTEIN MCPB"/>
    <property type="match status" value="1"/>
</dbReference>
<keyword evidence="6" id="KW-1185">Reference proteome</keyword>
<reference evidence="5 6" key="1">
    <citation type="submission" date="2019-03" db="EMBL/GenBank/DDBJ databases">
        <title>Subsurface microbial communities from deep shales in Ohio and West Virginia, USA.</title>
        <authorList>
            <person name="Wrighton K."/>
        </authorList>
    </citation>
    <scope>NUCLEOTIDE SEQUENCE [LARGE SCALE GENOMIC DNA]</scope>
    <source>
        <strain evidence="5 6">MSL 6dP</strain>
    </source>
</reference>
<evidence type="ECO:0000256" key="3">
    <source>
        <dbReference type="SAM" id="Coils"/>
    </source>
</evidence>
<feature type="coiled-coil region" evidence="3">
    <location>
        <begin position="4"/>
        <end position="66"/>
    </location>
</feature>
<dbReference type="SUPFAM" id="SSF58104">
    <property type="entry name" value="Methyl-accepting chemotaxis protein (MCP) signaling domain"/>
    <property type="match status" value="1"/>
</dbReference>
<dbReference type="PROSITE" id="PS50111">
    <property type="entry name" value="CHEMOTAXIS_TRANSDUC_2"/>
    <property type="match status" value="1"/>
</dbReference>
<feature type="domain" description="Methyl-accepting transducer" evidence="4">
    <location>
        <begin position="24"/>
        <end position="257"/>
    </location>
</feature>
<dbReference type="PANTHER" id="PTHR32089:SF112">
    <property type="entry name" value="LYSOZYME-LIKE PROTEIN-RELATED"/>
    <property type="match status" value="1"/>
</dbReference>
<dbReference type="GO" id="GO:0007165">
    <property type="term" value="P:signal transduction"/>
    <property type="evidence" value="ECO:0007669"/>
    <property type="project" value="UniProtKB-KW"/>
</dbReference>
<dbReference type="GO" id="GO:0016020">
    <property type="term" value="C:membrane"/>
    <property type="evidence" value="ECO:0007669"/>
    <property type="project" value="InterPro"/>
</dbReference>
<keyword evidence="1 2" id="KW-0807">Transducer</keyword>
<organism evidence="5 6">
    <name type="scientific">Orenia marismortui</name>
    <dbReference type="NCBI Taxonomy" id="46469"/>
    <lineage>
        <taxon>Bacteria</taxon>
        <taxon>Bacillati</taxon>
        <taxon>Bacillota</taxon>
        <taxon>Clostridia</taxon>
        <taxon>Halanaerobiales</taxon>
        <taxon>Halobacteroidaceae</taxon>
        <taxon>Orenia</taxon>
    </lineage>
</organism>
<dbReference type="STRING" id="926561.GCA_000379025_01284"/>
<evidence type="ECO:0000256" key="1">
    <source>
        <dbReference type="ARBA" id="ARBA00023224"/>
    </source>
</evidence>
<evidence type="ECO:0000259" key="4">
    <source>
        <dbReference type="PROSITE" id="PS50111"/>
    </source>
</evidence>
<dbReference type="AlphaFoldDB" id="A0A4R8GZ04"/>
<sequence length="257" mass="29324">MFGKKKLKEEIKALKQENRALKEKLADKNEEISEVKQALNNKAQTNEQLYTLKQKVQQSVEEMKDEDNWIIGQVNDINNKANLVLEENKIEEDIISNMKIDLESSKEELEDFYNLFVDLHNEINNIAKFVEKIRKIADQTNMLALNASIEAARANKSGAGFAIVAQEIKDLSLRTSDLLEDIISSTRNIYNLLSKSKDSINSLNLHLDDNRKIAHKLDSHFVNVMDLISEIFTMVSQINQAGEEHLDLGDSIIKIVK</sequence>
<dbReference type="Gene3D" id="1.10.287.950">
    <property type="entry name" value="Methyl-accepting chemotaxis protein"/>
    <property type="match status" value="1"/>
</dbReference>
<dbReference type="Pfam" id="PF00015">
    <property type="entry name" value="MCPsignal"/>
    <property type="match status" value="1"/>
</dbReference>
<evidence type="ECO:0000256" key="2">
    <source>
        <dbReference type="PROSITE-ProRule" id="PRU00284"/>
    </source>
</evidence>
<comment type="caution">
    <text evidence="5">The sequence shown here is derived from an EMBL/GenBank/DDBJ whole genome shotgun (WGS) entry which is preliminary data.</text>
</comment>
<name>A0A4R8GZ04_9FIRM</name>
<protein>
    <submittedName>
        <fullName evidence="5">Methyl-accepting chemotaxis protein</fullName>
    </submittedName>
</protein>
<evidence type="ECO:0000313" key="5">
    <source>
        <dbReference type="EMBL" id="TDX51659.1"/>
    </source>
</evidence>
<keyword evidence="3" id="KW-0175">Coiled coil</keyword>
<accession>A0A4R8GZ04</accession>
<dbReference type="SMART" id="SM00283">
    <property type="entry name" value="MA"/>
    <property type="match status" value="1"/>
</dbReference>
<dbReference type="EMBL" id="SOEG01000011">
    <property type="protein sequence ID" value="TDX51659.1"/>
    <property type="molecule type" value="Genomic_DNA"/>
</dbReference>
<proteinExistence type="predicted"/>